<evidence type="ECO:0000313" key="1">
    <source>
        <dbReference type="EMBL" id="KAF8428024.1"/>
    </source>
</evidence>
<gene>
    <name evidence="1" type="ORF">L210DRAFT_3634324</name>
</gene>
<sequence>MNDGWGFELLEGVVQNVDPTQLKPYMRPLFVGVCPVVLPTPFLGGVAMHFEPSPCRRAVGDDAEDLACTEVGFKTESPGALGDRALCAAVPSNVSWEMPKRLLMPHEVERLIRQHTAERDRLQCTIWMGQEGAVDGRERLCSVERLGVGELAKQPGKIRHGVMVDRQ</sequence>
<name>A0AAD4BGA4_BOLED</name>
<keyword evidence="2" id="KW-1185">Reference proteome</keyword>
<organism evidence="1 2">
    <name type="scientific">Boletus edulis BED1</name>
    <dbReference type="NCBI Taxonomy" id="1328754"/>
    <lineage>
        <taxon>Eukaryota</taxon>
        <taxon>Fungi</taxon>
        <taxon>Dikarya</taxon>
        <taxon>Basidiomycota</taxon>
        <taxon>Agaricomycotina</taxon>
        <taxon>Agaricomycetes</taxon>
        <taxon>Agaricomycetidae</taxon>
        <taxon>Boletales</taxon>
        <taxon>Boletineae</taxon>
        <taxon>Boletaceae</taxon>
        <taxon>Boletoideae</taxon>
        <taxon>Boletus</taxon>
    </lineage>
</organism>
<comment type="caution">
    <text evidence="1">The sequence shown here is derived from an EMBL/GenBank/DDBJ whole genome shotgun (WGS) entry which is preliminary data.</text>
</comment>
<reference evidence="1" key="1">
    <citation type="submission" date="2019-10" db="EMBL/GenBank/DDBJ databases">
        <authorList>
            <consortium name="DOE Joint Genome Institute"/>
            <person name="Kuo A."/>
            <person name="Miyauchi S."/>
            <person name="Kiss E."/>
            <person name="Drula E."/>
            <person name="Kohler A."/>
            <person name="Sanchez-Garcia M."/>
            <person name="Andreopoulos B."/>
            <person name="Barry K.W."/>
            <person name="Bonito G."/>
            <person name="Buee M."/>
            <person name="Carver A."/>
            <person name="Chen C."/>
            <person name="Cichocki N."/>
            <person name="Clum A."/>
            <person name="Culley D."/>
            <person name="Crous P.W."/>
            <person name="Fauchery L."/>
            <person name="Girlanda M."/>
            <person name="Hayes R."/>
            <person name="Keri Z."/>
            <person name="LaButti K."/>
            <person name="Lipzen A."/>
            <person name="Lombard V."/>
            <person name="Magnuson J."/>
            <person name="Maillard F."/>
            <person name="Morin E."/>
            <person name="Murat C."/>
            <person name="Nolan M."/>
            <person name="Ohm R."/>
            <person name="Pangilinan J."/>
            <person name="Pereira M."/>
            <person name="Perotto S."/>
            <person name="Peter M."/>
            <person name="Riley R."/>
            <person name="Sitrit Y."/>
            <person name="Stielow B."/>
            <person name="Szollosi G."/>
            <person name="Zifcakova L."/>
            <person name="Stursova M."/>
            <person name="Spatafora J.W."/>
            <person name="Tedersoo L."/>
            <person name="Vaario L.-M."/>
            <person name="Yamada A."/>
            <person name="Yan M."/>
            <person name="Wang P."/>
            <person name="Xu J."/>
            <person name="Bruns T."/>
            <person name="Baldrian P."/>
            <person name="Vilgalys R."/>
            <person name="Henrissat B."/>
            <person name="Grigoriev I.V."/>
            <person name="Hibbett D."/>
            <person name="Nagy L.G."/>
            <person name="Martin F.M."/>
        </authorList>
    </citation>
    <scope>NUCLEOTIDE SEQUENCE</scope>
    <source>
        <strain evidence="1">BED1</strain>
    </source>
</reference>
<accession>A0AAD4BGA4</accession>
<reference evidence="1" key="2">
    <citation type="journal article" date="2020" name="Nat. Commun.">
        <title>Large-scale genome sequencing of mycorrhizal fungi provides insights into the early evolution of symbiotic traits.</title>
        <authorList>
            <person name="Miyauchi S."/>
            <person name="Kiss E."/>
            <person name="Kuo A."/>
            <person name="Drula E."/>
            <person name="Kohler A."/>
            <person name="Sanchez-Garcia M."/>
            <person name="Morin E."/>
            <person name="Andreopoulos B."/>
            <person name="Barry K.W."/>
            <person name="Bonito G."/>
            <person name="Buee M."/>
            <person name="Carver A."/>
            <person name="Chen C."/>
            <person name="Cichocki N."/>
            <person name="Clum A."/>
            <person name="Culley D."/>
            <person name="Crous P.W."/>
            <person name="Fauchery L."/>
            <person name="Girlanda M."/>
            <person name="Hayes R.D."/>
            <person name="Keri Z."/>
            <person name="LaButti K."/>
            <person name="Lipzen A."/>
            <person name="Lombard V."/>
            <person name="Magnuson J."/>
            <person name="Maillard F."/>
            <person name="Murat C."/>
            <person name="Nolan M."/>
            <person name="Ohm R.A."/>
            <person name="Pangilinan J."/>
            <person name="Pereira M.F."/>
            <person name="Perotto S."/>
            <person name="Peter M."/>
            <person name="Pfister S."/>
            <person name="Riley R."/>
            <person name="Sitrit Y."/>
            <person name="Stielow J.B."/>
            <person name="Szollosi G."/>
            <person name="Zifcakova L."/>
            <person name="Stursova M."/>
            <person name="Spatafora J.W."/>
            <person name="Tedersoo L."/>
            <person name="Vaario L.M."/>
            <person name="Yamada A."/>
            <person name="Yan M."/>
            <person name="Wang P."/>
            <person name="Xu J."/>
            <person name="Bruns T."/>
            <person name="Baldrian P."/>
            <person name="Vilgalys R."/>
            <person name="Dunand C."/>
            <person name="Henrissat B."/>
            <person name="Grigoriev I.V."/>
            <person name="Hibbett D."/>
            <person name="Nagy L.G."/>
            <person name="Martin F.M."/>
        </authorList>
    </citation>
    <scope>NUCLEOTIDE SEQUENCE</scope>
    <source>
        <strain evidence="1">BED1</strain>
    </source>
</reference>
<dbReference type="Proteomes" id="UP001194468">
    <property type="component" value="Unassembled WGS sequence"/>
</dbReference>
<protein>
    <submittedName>
        <fullName evidence="1">Uncharacterized protein</fullName>
    </submittedName>
</protein>
<proteinExistence type="predicted"/>
<evidence type="ECO:0000313" key="2">
    <source>
        <dbReference type="Proteomes" id="UP001194468"/>
    </source>
</evidence>
<dbReference type="EMBL" id="WHUW01000075">
    <property type="protein sequence ID" value="KAF8428024.1"/>
    <property type="molecule type" value="Genomic_DNA"/>
</dbReference>
<dbReference type="AlphaFoldDB" id="A0AAD4BGA4"/>